<dbReference type="AlphaFoldDB" id="A0A6I5N239"/>
<dbReference type="InterPro" id="IPR001623">
    <property type="entry name" value="DnaJ_domain"/>
</dbReference>
<dbReference type="SMART" id="SM00271">
    <property type="entry name" value="DnaJ"/>
    <property type="match status" value="1"/>
</dbReference>
<dbReference type="Gene3D" id="2.60.260.20">
    <property type="entry name" value="Urease metallochaperone UreE, N-terminal domain"/>
    <property type="match status" value="2"/>
</dbReference>
<dbReference type="GO" id="GO:0051082">
    <property type="term" value="F:unfolded protein binding"/>
    <property type="evidence" value="ECO:0007669"/>
    <property type="project" value="InterPro"/>
</dbReference>
<evidence type="ECO:0000256" key="1">
    <source>
        <dbReference type="ARBA" id="ARBA00023186"/>
    </source>
</evidence>
<gene>
    <name evidence="4" type="ORF">F6S87_08070</name>
</gene>
<dbReference type="PROSITE" id="PS50076">
    <property type="entry name" value="DNAJ_2"/>
    <property type="match status" value="1"/>
</dbReference>
<organism evidence="4 5">
    <name type="scientific">Bifidobacterium choloepi</name>
    <dbReference type="NCBI Taxonomy" id="2614131"/>
    <lineage>
        <taxon>Bacteria</taxon>
        <taxon>Bacillati</taxon>
        <taxon>Actinomycetota</taxon>
        <taxon>Actinomycetes</taxon>
        <taxon>Bifidobacteriales</taxon>
        <taxon>Bifidobacteriaceae</taxon>
        <taxon>Bifidobacterium</taxon>
    </lineage>
</organism>
<dbReference type="Pfam" id="PF00226">
    <property type="entry name" value="DnaJ"/>
    <property type="match status" value="1"/>
</dbReference>
<reference evidence="4 5" key="1">
    <citation type="submission" date="2019-09" db="EMBL/GenBank/DDBJ databases">
        <title>Phylogenetic characterization of a novel taxon of the genus Bifidobacterium: Bifidobacterium choloepi sp. nov.</title>
        <authorList>
            <person name="Modesto M."/>
            <person name="Satti M."/>
        </authorList>
    </citation>
    <scope>NUCLEOTIDE SEQUENCE [LARGE SCALE GENOMIC DNA]</scope>
    <source>
        <strain evidence="4 5">BRDM6</strain>
    </source>
</reference>
<dbReference type="PROSITE" id="PS00636">
    <property type="entry name" value="DNAJ_1"/>
    <property type="match status" value="1"/>
</dbReference>
<evidence type="ECO:0000313" key="4">
    <source>
        <dbReference type="EMBL" id="NEG70546.1"/>
    </source>
</evidence>
<evidence type="ECO:0000256" key="2">
    <source>
        <dbReference type="SAM" id="MobiDB-lite"/>
    </source>
</evidence>
<feature type="compositionally biased region" description="Gly residues" evidence="2">
    <location>
        <begin position="347"/>
        <end position="366"/>
    </location>
</feature>
<dbReference type="RefSeq" id="WP_163228142.1">
    <property type="nucleotide sequence ID" value="NZ_VYSG01000004.1"/>
</dbReference>
<protein>
    <submittedName>
        <fullName evidence="4">DnaJ domain-containing protein</fullName>
    </submittedName>
</protein>
<dbReference type="GO" id="GO:0005737">
    <property type="term" value="C:cytoplasm"/>
    <property type="evidence" value="ECO:0007669"/>
    <property type="project" value="TreeGrafter"/>
</dbReference>
<dbReference type="CDD" id="cd06257">
    <property type="entry name" value="DnaJ"/>
    <property type="match status" value="1"/>
</dbReference>
<dbReference type="PANTHER" id="PTHR43096">
    <property type="entry name" value="DNAJ HOMOLOG 1, MITOCHONDRIAL-RELATED"/>
    <property type="match status" value="1"/>
</dbReference>
<dbReference type="Gene3D" id="1.10.287.110">
    <property type="entry name" value="DnaJ domain"/>
    <property type="match status" value="1"/>
</dbReference>
<evidence type="ECO:0000259" key="3">
    <source>
        <dbReference type="PROSITE" id="PS50076"/>
    </source>
</evidence>
<dbReference type="PANTHER" id="PTHR43096:SF52">
    <property type="entry name" value="DNAJ HOMOLOG 1, MITOCHONDRIAL-RELATED"/>
    <property type="match status" value="1"/>
</dbReference>
<dbReference type="PRINTS" id="PR00625">
    <property type="entry name" value="JDOMAIN"/>
</dbReference>
<proteinExistence type="predicted"/>
<dbReference type="EMBL" id="VYSG01000004">
    <property type="protein sequence ID" value="NEG70546.1"/>
    <property type="molecule type" value="Genomic_DNA"/>
</dbReference>
<dbReference type="SUPFAM" id="SSF46565">
    <property type="entry name" value="Chaperone J-domain"/>
    <property type="match status" value="1"/>
</dbReference>
<comment type="caution">
    <text evidence="4">The sequence shown here is derived from an EMBL/GenBank/DDBJ whole genome shotgun (WGS) entry which is preliminary data.</text>
</comment>
<sequence>MAENDWLNKDFYKILGVSKDATDSEITKAYRKLARKYHPDINKTKEGEEKFKDISEAYEVLKDKESREKYDAIRQFGMGGARFAGGSGSGGFDASGFEDIFGSMFGGGSGSGNSHIRFSTNGGGTNINDLFGSMFGGGSPYGGSYAGGGYDDYGEGAYQGYRPTPRPEDGADRTSKITLSFKQAAKGATVSLSADGKKFKTHLPAGVRDGQKIRLAGKGKPGKNGGKPGDLYLNVTVAGDPVFSMDGLDIVMTLPVSVGQAVDGAKIDSRDLDGEPVTFKVPAGTSSGERVHVHGKGVHTKHKKGDLVGIVEIRVPKKPSGAVKKAAKAFDEECGTAFATQLAESQGGSGSAGSGSAGSGSAGGEA</sequence>
<dbReference type="InterPro" id="IPR036869">
    <property type="entry name" value="J_dom_sf"/>
</dbReference>
<name>A0A6I5N239_9BIFI</name>
<feature type="region of interest" description="Disordered" evidence="2">
    <location>
        <begin position="343"/>
        <end position="366"/>
    </location>
</feature>
<dbReference type="Pfam" id="PF01556">
    <property type="entry name" value="DnaJ_C"/>
    <property type="match status" value="1"/>
</dbReference>
<dbReference type="InterPro" id="IPR002939">
    <property type="entry name" value="DnaJ_C"/>
</dbReference>
<evidence type="ECO:0000313" key="5">
    <source>
        <dbReference type="Proteomes" id="UP000469292"/>
    </source>
</evidence>
<dbReference type="Proteomes" id="UP000469292">
    <property type="component" value="Unassembled WGS sequence"/>
</dbReference>
<accession>A0A6I5N239</accession>
<keyword evidence="5" id="KW-1185">Reference proteome</keyword>
<dbReference type="InterPro" id="IPR018253">
    <property type="entry name" value="DnaJ_domain_CS"/>
</dbReference>
<dbReference type="CDD" id="cd10747">
    <property type="entry name" value="DnaJ_C"/>
    <property type="match status" value="1"/>
</dbReference>
<keyword evidence="1" id="KW-0143">Chaperone</keyword>
<feature type="domain" description="J" evidence="3">
    <location>
        <begin position="10"/>
        <end position="74"/>
    </location>
</feature>
<dbReference type="GO" id="GO:0042026">
    <property type="term" value="P:protein refolding"/>
    <property type="evidence" value="ECO:0007669"/>
    <property type="project" value="TreeGrafter"/>
</dbReference>
<dbReference type="SUPFAM" id="SSF49493">
    <property type="entry name" value="HSP40/DnaJ peptide-binding domain"/>
    <property type="match status" value="2"/>
</dbReference>
<dbReference type="InterPro" id="IPR008971">
    <property type="entry name" value="HSP40/DnaJ_pept-bd"/>
</dbReference>